<protein>
    <submittedName>
        <fullName evidence="1">Uncharacterized protein</fullName>
    </submittedName>
</protein>
<keyword evidence="2" id="KW-1185">Reference proteome</keyword>
<evidence type="ECO:0000313" key="1">
    <source>
        <dbReference type="EMBL" id="KAJ8013911.1"/>
    </source>
</evidence>
<sequence>MQIQVVGEMQQKVFPRRPCLFTENGQECGAPADPQHSFRCSRCWEHERFRSLSSLSAHLEYSHNYYHTMHELRIPTSRGRSQLERVLQMRSLSNTRDVTSCMERCRRHSVGTQVTEKMQTGDEEEGASEDDIKFCKSSPVKTNIPSPPPLDNPTEPGSKTEEVSQKWSVCAEEGSVRHRLTNVLRAAESTMQRKLHRISRELAQTDTELQTERAHSQHLAQERQEVHERERALSRQVDMTVMVIATLKKQLNNSESELERREQEVVTIQNFLEAAAQHEICGKVRIQHFIENLLKRIALAERLLEYYQISPSPPNYNDYMTDENGPNRITKSRSAGLQLSQSCPHEEMKSGHSAKDQLGLKTRC</sequence>
<proteinExistence type="predicted"/>
<reference evidence="1" key="1">
    <citation type="submission" date="2021-05" db="EMBL/GenBank/DDBJ databases">
        <authorList>
            <person name="Pan Q."/>
            <person name="Jouanno E."/>
            <person name="Zahm M."/>
            <person name="Klopp C."/>
            <person name="Cabau C."/>
            <person name="Louis A."/>
            <person name="Berthelot C."/>
            <person name="Parey E."/>
            <person name="Roest Crollius H."/>
            <person name="Montfort J."/>
            <person name="Robinson-Rechavi M."/>
            <person name="Bouchez O."/>
            <person name="Lampietro C."/>
            <person name="Lopez Roques C."/>
            <person name="Donnadieu C."/>
            <person name="Postlethwait J."/>
            <person name="Bobe J."/>
            <person name="Dillon D."/>
            <person name="Chandos A."/>
            <person name="von Hippel F."/>
            <person name="Guiguen Y."/>
        </authorList>
    </citation>
    <scope>NUCLEOTIDE SEQUENCE</scope>
    <source>
        <strain evidence="1">YG-Jan2019</strain>
    </source>
</reference>
<dbReference type="Proteomes" id="UP001157502">
    <property type="component" value="Chromosome 3"/>
</dbReference>
<dbReference type="EMBL" id="CM055730">
    <property type="protein sequence ID" value="KAJ8013911.1"/>
    <property type="molecule type" value="Genomic_DNA"/>
</dbReference>
<evidence type="ECO:0000313" key="2">
    <source>
        <dbReference type="Proteomes" id="UP001157502"/>
    </source>
</evidence>
<organism evidence="1 2">
    <name type="scientific">Dallia pectoralis</name>
    <name type="common">Alaska blackfish</name>
    <dbReference type="NCBI Taxonomy" id="75939"/>
    <lineage>
        <taxon>Eukaryota</taxon>
        <taxon>Metazoa</taxon>
        <taxon>Chordata</taxon>
        <taxon>Craniata</taxon>
        <taxon>Vertebrata</taxon>
        <taxon>Euteleostomi</taxon>
        <taxon>Actinopterygii</taxon>
        <taxon>Neopterygii</taxon>
        <taxon>Teleostei</taxon>
        <taxon>Protacanthopterygii</taxon>
        <taxon>Esociformes</taxon>
        <taxon>Umbridae</taxon>
        <taxon>Dallia</taxon>
    </lineage>
</organism>
<accession>A0ACC2HDX4</accession>
<name>A0ACC2HDX4_DALPE</name>
<comment type="caution">
    <text evidence="1">The sequence shown here is derived from an EMBL/GenBank/DDBJ whole genome shotgun (WGS) entry which is preliminary data.</text>
</comment>
<gene>
    <name evidence="1" type="ORF">DPEC_G00034740</name>
</gene>